<accession>A0A9D1N9Z4</accession>
<dbReference type="SUPFAM" id="SSF51419">
    <property type="entry name" value="PLP-binding barrel"/>
    <property type="match status" value="1"/>
</dbReference>
<dbReference type="EMBL" id="DVOE01000045">
    <property type="protein sequence ID" value="HIU98803.1"/>
    <property type="molecule type" value="Genomic_DNA"/>
</dbReference>
<evidence type="ECO:0000256" key="4">
    <source>
        <dbReference type="RuleBase" id="RU004514"/>
    </source>
</evidence>
<reference evidence="6" key="1">
    <citation type="submission" date="2020-10" db="EMBL/GenBank/DDBJ databases">
        <authorList>
            <person name="Gilroy R."/>
        </authorList>
    </citation>
    <scope>NUCLEOTIDE SEQUENCE</scope>
    <source>
        <strain evidence="6">10406</strain>
    </source>
</reference>
<comment type="caution">
    <text evidence="6">The sequence shown here is derived from an EMBL/GenBank/DDBJ whole genome shotgun (WGS) entry which is preliminary data.</text>
</comment>
<feature type="modified residue" description="N6-(pyridoxal phosphate)lysine" evidence="2 3">
    <location>
        <position position="28"/>
    </location>
</feature>
<sequence length="225" mass="25004">MVDRAAVEEIRRAVRETGREITVVAAAKTRTKEEIDELMRLAPEFVLGENRVQEFMSAYDPAYRWHFIGQLQTNKVKYLAGKVELIHSLDRHELAREIERRSERAGVVQDCLVEVNMGSEISKGGVEPGSAIEFIRELAAYPHIRVRGLMSVLPALGDTPELRGLYADLAALCEEAKKLPGQGDDIAFLSAGMTGDWHIALEYGANIIRLGRAIFGERVYPAAAI</sequence>
<protein>
    <recommendedName>
        <fullName evidence="2">Pyridoxal phosphate homeostasis protein</fullName>
        <shortName evidence="2">PLP homeostasis protein</shortName>
    </recommendedName>
</protein>
<dbReference type="NCBIfam" id="TIGR00044">
    <property type="entry name" value="YggS family pyridoxal phosphate-dependent enzyme"/>
    <property type="match status" value="1"/>
</dbReference>
<dbReference type="PROSITE" id="PS01211">
    <property type="entry name" value="UPF0001"/>
    <property type="match status" value="1"/>
</dbReference>
<dbReference type="Proteomes" id="UP000886857">
    <property type="component" value="Unassembled WGS sequence"/>
</dbReference>
<dbReference type="AlphaFoldDB" id="A0A9D1N9Z4"/>
<dbReference type="InterPro" id="IPR001608">
    <property type="entry name" value="Ala_racemase_N"/>
</dbReference>
<dbReference type="PIRSF" id="PIRSF004848">
    <property type="entry name" value="YBL036c_PLPDEIII"/>
    <property type="match status" value="1"/>
</dbReference>
<comment type="cofactor">
    <cofactor evidence="3">
        <name>pyridoxal 5'-phosphate</name>
        <dbReference type="ChEBI" id="CHEBI:597326"/>
    </cofactor>
</comment>
<dbReference type="GO" id="GO:0030170">
    <property type="term" value="F:pyridoxal phosphate binding"/>
    <property type="evidence" value="ECO:0007669"/>
    <property type="project" value="UniProtKB-UniRule"/>
</dbReference>
<dbReference type="InterPro" id="IPR029066">
    <property type="entry name" value="PLP-binding_barrel"/>
</dbReference>
<dbReference type="HAMAP" id="MF_02087">
    <property type="entry name" value="PLP_homeostasis"/>
    <property type="match status" value="1"/>
</dbReference>
<evidence type="ECO:0000256" key="1">
    <source>
        <dbReference type="ARBA" id="ARBA00022898"/>
    </source>
</evidence>
<comment type="similarity">
    <text evidence="2 4">Belongs to the pyridoxal phosphate-binding protein YggS/PROSC family.</text>
</comment>
<organism evidence="6 7">
    <name type="scientific">Candidatus Limadaptatus stercoripullorum</name>
    <dbReference type="NCBI Taxonomy" id="2840846"/>
    <lineage>
        <taxon>Bacteria</taxon>
        <taxon>Bacillati</taxon>
        <taxon>Bacillota</taxon>
        <taxon>Clostridia</taxon>
        <taxon>Eubacteriales</taxon>
        <taxon>Candidatus Limadaptatus</taxon>
    </lineage>
</organism>
<evidence type="ECO:0000313" key="7">
    <source>
        <dbReference type="Proteomes" id="UP000886857"/>
    </source>
</evidence>
<dbReference type="PANTHER" id="PTHR10146:SF14">
    <property type="entry name" value="PYRIDOXAL PHOSPHATE HOMEOSTASIS PROTEIN"/>
    <property type="match status" value="1"/>
</dbReference>
<dbReference type="PANTHER" id="PTHR10146">
    <property type="entry name" value="PROLINE SYNTHETASE CO-TRANSCRIBED BACTERIAL HOMOLOG PROTEIN"/>
    <property type="match status" value="1"/>
</dbReference>
<dbReference type="Pfam" id="PF01168">
    <property type="entry name" value="Ala_racemase_N"/>
    <property type="match status" value="1"/>
</dbReference>
<evidence type="ECO:0000313" key="6">
    <source>
        <dbReference type="EMBL" id="HIU98803.1"/>
    </source>
</evidence>
<evidence type="ECO:0000256" key="3">
    <source>
        <dbReference type="PIRSR" id="PIRSR004848-1"/>
    </source>
</evidence>
<evidence type="ECO:0000256" key="2">
    <source>
        <dbReference type="HAMAP-Rule" id="MF_02087"/>
    </source>
</evidence>
<proteinExistence type="inferred from homology"/>
<reference evidence="6" key="2">
    <citation type="journal article" date="2021" name="PeerJ">
        <title>Extensive microbial diversity within the chicken gut microbiome revealed by metagenomics and culture.</title>
        <authorList>
            <person name="Gilroy R."/>
            <person name="Ravi A."/>
            <person name="Getino M."/>
            <person name="Pursley I."/>
            <person name="Horton D.L."/>
            <person name="Alikhan N.F."/>
            <person name="Baker D."/>
            <person name="Gharbi K."/>
            <person name="Hall N."/>
            <person name="Watson M."/>
            <person name="Adriaenssens E.M."/>
            <person name="Foster-Nyarko E."/>
            <person name="Jarju S."/>
            <person name="Secka A."/>
            <person name="Antonio M."/>
            <person name="Oren A."/>
            <person name="Chaudhuri R.R."/>
            <person name="La Ragione R."/>
            <person name="Hildebrand F."/>
            <person name="Pallen M.J."/>
        </authorList>
    </citation>
    <scope>NUCLEOTIDE SEQUENCE</scope>
    <source>
        <strain evidence="6">10406</strain>
    </source>
</reference>
<feature type="domain" description="Alanine racemase N-terminal" evidence="5">
    <location>
        <begin position="64"/>
        <end position="218"/>
    </location>
</feature>
<dbReference type="InterPro" id="IPR011078">
    <property type="entry name" value="PyrdxlP_homeostasis"/>
</dbReference>
<evidence type="ECO:0000259" key="5">
    <source>
        <dbReference type="Pfam" id="PF01168"/>
    </source>
</evidence>
<gene>
    <name evidence="6" type="ORF">IAC73_03050</name>
</gene>
<comment type="function">
    <text evidence="2">Pyridoxal 5'-phosphate (PLP)-binding protein, which is involved in PLP homeostasis.</text>
</comment>
<dbReference type="Gene3D" id="3.20.20.10">
    <property type="entry name" value="Alanine racemase"/>
    <property type="match status" value="1"/>
</dbReference>
<keyword evidence="1 2" id="KW-0663">Pyridoxal phosphate</keyword>
<name>A0A9D1N9Z4_9FIRM</name>
<dbReference type="CDD" id="cd00635">
    <property type="entry name" value="PLPDE_III_YBL036c_like"/>
    <property type="match status" value="1"/>
</dbReference>